<feature type="compositionally biased region" description="Polar residues" evidence="1">
    <location>
        <begin position="270"/>
        <end position="286"/>
    </location>
</feature>
<feature type="region of interest" description="Disordered" evidence="1">
    <location>
        <begin position="190"/>
        <end position="286"/>
    </location>
</feature>
<feature type="region of interest" description="Disordered" evidence="1">
    <location>
        <begin position="112"/>
        <end position="137"/>
    </location>
</feature>
<dbReference type="OrthoDB" id="2666887at2759"/>
<reference evidence="2 3" key="1">
    <citation type="submission" date="2014-04" db="EMBL/GenBank/DDBJ databases">
        <authorList>
            <consortium name="DOE Joint Genome Institute"/>
            <person name="Kuo A."/>
            <person name="Kohler A."/>
            <person name="Nagy L.G."/>
            <person name="Floudas D."/>
            <person name="Copeland A."/>
            <person name="Barry K.W."/>
            <person name="Cichocki N."/>
            <person name="Veneault-Fourrey C."/>
            <person name="LaButti K."/>
            <person name="Lindquist E.A."/>
            <person name="Lipzen A."/>
            <person name="Lundell T."/>
            <person name="Morin E."/>
            <person name="Murat C."/>
            <person name="Sun H."/>
            <person name="Tunlid A."/>
            <person name="Henrissat B."/>
            <person name="Grigoriev I.V."/>
            <person name="Hibbett D.S."/>
            <person name="Martin F."/>
            <person name="Nordberg H.P."/>
            <person name="Cantor M.N."/>
            <person name="Hua S.X."/>
        </authorList>
    </citation>
    <scope>NUCLEOTIDE SEQUENCE [LARGE SCALE GENOMIC DNA]</scope>
    <source>
        <strain evidence="2 3">Foug A</strain>
    </source>
</reference>
<name>A0A0C3EJU4_9AGAM</name>
<feature type="compositionally biased region" description="Polar residues" evidence="1">
    <location>
        <begin position="208"/>
        <end position="218"/>
    </location>
</feature>
<sequence length="682" mass="75603">MDEIIATTIVLPEWLLFEGCSRLVALSVPHGDRQEWFCFWVCSREERTGRSVGKRQCRRASRGSDRYLCAVCPTSIYPVTLDFILPIRTLSSLPYTYYSAMISPPLSPKMARKLPGNDMENENQMSPPLSPKRSFAQDHLDPIDSKRRHVLLDGEVRTPLDPLPLADMENMASGDPQWFDANIHFSLSPSPSLPDLRSTSFQRKSRGQPCSATGNSTAGPVCSWPPSASHRGSVALDCKPKRHGSENDILLSPDARGSFRAAMSRSSSSLPLSENSQPPAMPDNSQRALQPIRTCSNSLPLVRCPPDDQWQAGIPAVDEPAIASEPGRTDYGTVDTSPPLFPPGLSLYPPGLRRSGSDTDLLAPGSASSFLASGSQLIRASGQANSVPPIGAERSRVLRMIASRPIKDSSEPPPTDNTTITDPPAYFWYPPLLSPKLQSKLQNIVHCWSERSTDIPPCEPRYDTPTISRDDFHRLLRQTTNNKFASRIISPLSPLRSPAPSFTLTTNPAYQARVPSLMNTLSLRYSKRPMTRSRTICDTYQPLHVEEACTHCQECKRDSIGKRLMAFKYRQQSQYKFRMSERSFGHPFPACTTQDMLGEDRCDERSLWDEVASSASAEPFSRHGSAIVVGSNNRCAVGNSAPSSPRLQDIHAFEDVDFPQIPNDDILFTNVSVTCFREVTVY</sequence>
<reference evidence="3" key="2">
    <citation type="submission" date="2015-01" db="EMBL/GenBank/DDBJ databases">
        <title>Evolutionary Origins and Diversification of the Mycorrhizal Mutualists.</title>
        <authorList>
            <consortium name="DOE Joint Genome Institute"/>
            <consortium name="Mycorrhizal Genomics Consortium"/>
            <person name="Kohler A."/>
            <person name="Kuo A."/>
            <person name="Nagy L.G."/>
            <person name="Floudas D."/>
            <person name="Copeland A."/>
            <person name="Barry K.W."/>
            <person name="Cichocki N."/>
            <person name="Veneault-Fourrey C."/>
            <person name="LaButti K."/>
            <person name="Lindquist E.A."/>
            <person name="Lipzen A."/>
            <person name="Lundell T."/>
            <person name="Morin E."/>
            <person name="Murat C."/>
            <person name="Riley R."/>
            <person name="Ohm R."/>
            <person name="Sun H."/>
            <person name="Tunlid A."/>
            <person name="Henrissat B."/>
            <person name="Grigoriev I.V."/>
            <person name="Hibbett D.S."/>
            <person name="Martin F."/>
        </authorList>
    </citation>
    <scope>NUCLEOTIDE SEQUENCE [LARGE SCALE GENOMIC DNA]</scope>
    <source>
        <strain evidence="3">Foug A</strain>
    </source>
</reference>
<dbReference type="HOGENOM" id="CLU_440165_0_0_1"/>
<accession>A0A0C3EJU4</accession>
<evidence type="ECO:0000313" key="2">
    <source>
        <dbReference type="EMBL" id="KIM68499.1"/>
    </source>
</evidence>
<gene>
    <name evidence="2" type="ORF">SCLCIDRAFT_956428</name>
</gene>
<feature type="compositionally biased region" description="Low complexity" evidence="1">
    <location>
        <begin position="255"/>
        <end position="269"/>
    </location>
</feature>
<dbReference type="InParanoid" id="A0A0C3EJU4"/>
<dbReference type="Proteomes" id="UP000053989">
    <property type="component" value="Unassembled WGS sequence"/>
</dbReference>
<evidence type="ECO:0000313" key="3">
    <source>
        <dbReference type="Proteomes" id="UP000053989"/>
    </source>
</evidence>
<dbReference type="EMBL" id="KN822009">
    <property type="protein sequence ID" value="KIM68499.1"/>
    <property type="molecule type" value="Genomic_DNA"/>
</dbReference>
<keyword evidence="3" id="KW-1185">Reference proteome</keyword>
<feature type="compositionally biased region" description="Low complexity" evidence="1">
    <location>
        <begin position="190"/>
        <end position="200"/>
    </location>
</feature>
<evidence type="ECO:0000256" key="1">
    <source>
        <dbReference type="SAM" id="MobiDB-lite"/>
    </source>
</evidence>
<proteinExistence type="predicted"/>
<organism evidence="2 3">
    <name type="scientific">Scleroderma citrinum Foug A</name>
    <dbReference type="NCBI Taxonomy" id="1036808"/>
    <lineage>
        <taxon>Eukaryota</taxon>
        <taxon>Fungi</taxon>
        <taxon>Dikarya</taxon>
        <taxon>Basidiomycota</taxon>
        <taxon>Agaricomycotina</taxon>
        <taxon>Agaricomycetes</taxon>
        <taxon>Agaricomycetidae</taxon>
        <taxon>Boletales</taxon>
        <taxon>Sclerodermatineae</taxon>
        <taxon>Sclerodermataceae</taxon>
        <taxon>Scleroderma</taxon>
    </lineage>
</organism>
<dbReference type="AlphaFoldDB" id="A0A0C3EJU4"/>
<protein>
    <submittedName>
        <fullName evidence="2">Uncharacterized protein</fullName>
    </submittedName>
</protein>